<dbReference type="VEuPathDB" id="FungiDB:P175DRAFT_0502465"/>
<dbReference type="RefSeq" id="XP_040751719.1">
    <property type="nucleotide sequence ID" value="XM_040897388.1"/>
</dbReference>
<evidence type="ECO:0000313" key="2">
    <source>
        <dbReference type="Proteomes" id="UP000244073"/>
    </source>
</evidence>
<dbReference type="EMBL" id="MSFN02000005">
    <property type="protein sequence ID" value="PTU20327.1"/>
    <property type="molecule type" value="Genomic_DNA"/>
</dbReference>
<sequence length="90" mass="10178">MNHRAELSTASALCASYSILSGTRVHEEQKGTVFKELNYFWLPQESPNHQGRSELQIADLFWHMSQDSLGNDDNTVFASIGIYEGVFKQV</sequence>
<gene>
    <name evidence="1" type="ORF">P175DRAFT_0502465</name>
</gene>
<dbReference type="Proteomes" id="UP000244073">
    <property type="component" value="Unassembled WGS sequence"/>
</dbReference>
<protein>
    <submittedName>
        <fullName evidence="1">Uncharacterized protein</fullName>
    </submittedName>
</protein>
<accession>A0A2T5LVL5</accession>
<dbReference type="GeneID" id="63814270"/>
<organism evidence="1 2">
    <name type="scientific">Aspergillus ochraceoroseus IBT 24754</name>
    <dbReference type="NCBI Taxonomy" id="1392256"/>
    <lineage>
        <taxon>Eukaryota</taxon>
        <taxon>Fungi</taxon>
        <taxon>Dikarya</taxon>
        <taxon>Ascomycota</taxon>
        <taxon>Pezizomycotina</taxon>
        <taxon>Eurotiomycetes</taxon>
        <taxon>Eurotiomycetidae</taxon>
        <taxon>Eurotiales</taxon>
        <taxon>Aspergillaceae</taxon>
        <taxon>Aspergillus</taxon>
        <taxon>Aspergillus subgen. Nidulantes</taxon>
    </lineage>
</organism>
<dbReference type="AlphaFoldDB" id="A0A2T5LVL5"/>
<evidence type="ECO:0000313" key="1">
    <source>
        <dbReference type="EMBL" id="PTU20327.1"/>
    </source>
</evidence>
<comment type="caution">
    <text evidence="1">The sequence shown here is derived from an EMBL/GenBank/DDBJ whole genome shotgun (WGS) entry which is preliminary data.</text>
</comment>
<reference evidence="1 2" key="1">
    <citation type="journal article" date="2018" name="Proc. Natl. Acad. Sci. U.S.A.">
        <title>Linking secondary metabolites to gene clusters through genome sequencing of six diverse Aspergillus species.</title>
        <authorList>
            <person name="Kaerboelling I."/>
            <person name="Vesth T.C."/>
            <person name="Frisvad J.C."/>
            <person name="Nybo J.L."/>
            <person name="Theobald S."/>
            <person name="Kuo A."/>
            <person name="Bowyer P."/>
            <person name="Matsuda Y."/>
            <person name="Mondo S."/>
            <person name="Lyhne E.K."/>
            <person name="Kogle M.E."/>
            <person name="Clum A."/>
            <person name="Lipzen A."/>
            <person name="Salamov A."/>
            <person name="Ngan C.Y."/>
            <person name="Daum C."/>
            <person name="Chiniquy J."/>
            <person name="Barry K."/>
            <person name="LaButti K."/>
            <person name="Haridas S."/>
            <person name="Simmons B.A."/>
            <person name="Magnuson J.K."/>
            <person name="Mortensen U.H."/>
            <person name="Larsen T.O."/>
            <person name="Grigoriev I.V."/>
            <person name="Baker S.E."/>
            <person name="Andersen M.R."/>
        </authorList>
    </citation>
    <scope>NUCLEOTIDE SEQUENCE [LARGE SCALE GENOMIC DNA]</scope>
    <source>
        <strain evidence="1 2">IBT 24754</strain>
    </source>
</reference>
<name>A0A2T5LVL5_9EURO</name>
<proteinExistence type="predicted"/>